<name>A0A6D2HT15_9BRAS</name>
<comment type="caution">
    <text evidence="1">The sequence shown here is derived from an EMBL/GenBank/DDBJ whole genome shotgun (WGS) entry which is preliminary data.</text>
</comment>
<evidence type="ECO:0000313" key="2">
    <source>
        <dbReference type="Proteomes" id="UP000467841"/>
    </source>
</evidence>
<sequence>MMGREREKKKEEETGEPSWYCEALWYCSLCEFSSDDYISFSKHLGSKDHRIAVRASFPITNMKDLEDLKDLTEMTCEASRLYHH</sequence>
<dbReference type="AlphaFoldDB" id="A0A6D2HT15"/>
<gene>
    <name evidence="1" type="ORF">MERR_LOCUS4298</name>
</gene>
<evidence type="ECO:0000313" key="1">
    <source>
        <dbReference type="EMBL" id="CAA7017063.1"/>
    </source>
</evidence>
<proteinExistence type="predicted"/>
<reference evidence="1" key="1">
    <citation type="submission" date="2020-01" db="EMBL/GenBank/DDBJ databases">
        <authorList>
            <person name="Mishra B."/>
        </authorList>
    </citation>
    <scope>NUCLEOTIDE SEQUENCE [LARGE SCALE GENOMIC DNA]</scope>
</reference>
<keyword evidence="2" id="KW-1185">Reference proteome</keyword>
<organism evidence="1 2">
    <name type="scientific">Microthlaspi erraticum</name>
    <dbReference type="NCBI Taxonomy" id="1685480"/>
    <lineage>
        <taxon>Eukaryota</taxon>
        <taxon>Viridiplantae</taxon>
        <taxon>Streptophyta</taxon>
        <taxon>Embryophyta</taxon>
        <taxon>Tracheophyta</taxon>
        <taxon>Spermatophyta</taxon>
        <taxon>Magnoliopsida</taxon>
        <taxon>eudicotyledons</taxon>
        <taxon>Gunneridae</taxon>
        <taxon>Pentapetalae</taxon>
        <taxon>rosids</taxon>
        <taxon>malvids</taxon>
        <taxon>Brassicales</taxon>
        <taxon>Brassicaceae</taxon>
        <taxon>Coluteocarpeae</taxon>
        <taxon>Microthlaspi</taxon>
    </lineage>
</organism>
<accession>A0A6D2HT15</accession>
<dbReference type="Proteomes" id="UP000467841">
    <property type="component" value="Unassembled WGS sequence"/>
</dbReference>
<evidence type="ECO:0008006" key="3">
    <source>
        <dbReference type="Google" id="ProtNLM"/>
    </source>
</evidence>
<dbReference type="EMBL" id="CACVBM020000288">
    <property type="protein sequence ID" value="CAA7017063.1"/>
    <property type="molecule type" value="Genomic_DNA"/>
</dbReference>
<protein>
    <recommendedName>
        <fullName evidence="3">U1-type domain-containing protein</fullName>
    </recommendedName>
</protein>